<dbReference type="EMBL" id="CP021455">
    <property type="protein sequence ID" value="ARU06144.1"/>
    <property type="molecule type" value="Genomic_DNA"/>
</dbReference>
<organism evidence="1 2">
    <name type="scientific">Comamonas serinivorans</name>
    <dbReference type="NCBI Taxonomy" id="1082851"/>
    <lineage>
        <taxon>Bacteria</taxon>
        <taxon>Pseudomonadati</taxon>
        <taxon>Pseudomonadota</taxon>
        <taxon>Betaproteobacteria</taxon>
        <taxon>Burkholderiales</taxon>
        <taxon>Comamonadaceae</taxon>
        <taxon>Comamonas</taxon>
    </lineage>
</organism>
<gene>
    <name evidence="1" type="ORF">CCO03_17000</name>
</gene>
<proteinExistence type="predicted"/>
<evidence type="ECO:0000313" key="2">
    <source>
        <dbReference type="Proteomes" id="UP000196138"/>
    </source>
</evidence>
<dbReference type="Proteomes" id="UP000196138">
    <property type="component" value="Chromosome"/>
</dbReference>
<reference evidence="1 2" key="1">
    <citation type="submission" date="2017-05" db="EMBL/GenBank/DDBJ databases">
        <authorList>
            <person name="Song R."/>
            <person name="Chenine A.L."/>
            <person name="Ruprecht R.M."/>
        </authorList>
    </citation>
    <scope>NUCLEOTIDE SEQUENCE [LARGE SCALE GENOMIC DNA]</scope>
    <source>
        <strain evidence="1 2">DSM 26136</strain>
    </source>
</reference>
<evidence type="ECO:0000313" key="1">
    <source>
        <dbReference type="EMBL" id="ARU06144.1"/>
    </source>
</evidence>
<accession>A0A1Y0ER54</accession>
<dbReference type="AlphaFoldDB" id="A0A1Y0ER54"/>
<keyword evidence="2" id="KW-1185">Reference proteome</keyword>
<dbReference type="RefSeq" id="WP_087282996.1">
    <property type="nucleotide sequence ID" value="NZ_CP021455.1"/>
</dbReference>
<sequence>MTTTTAPNATHAARAKNTNTLIRTLRPGESIEVEGKVRIVAEQLSGRRIGVRLEMEPSTVVRKNLH</sequence>
<protein>
    <submittedName>
        <fullName evidence="1">Uncharacterized protein</fullName>
    </submittedName>
</protein>
<name>A0A1Y0ER54_9BURK</name>
<dbReference type="KEGG" id="cser:CCO03_17000"/>